<keyword evidence="2" id="KW-1133">Transmembrane helix</keyword>
<feature type="transmembrane region" description="Helical" evidence="2">
    <location>
        <begin position="152"/>
        <end position="171"/>
    </location>
</feature>
<feature type="transmembrane region" description="Helical" evidence="2">
    <location>
        <begin position="95"/>
        <end position="115"/>
    </location>
</feature>
<dbReference type="Proteomes" id="UP000481153">
    <property type="component" value="Unassembled WGS sequence"/>
</dbReference>
<gene>
    <name evidence="3" type="ORF">Ae201684_008901</name>
</gene>
<feature type="transmembrane region" description="Helical" evidence="2">
    <location>
        <begin position="127"/>
        <end position="146"/>
    </location>
</feature>
<dbReference type="VEuPathDB" id="FungiDB:AeMF1_011027"/>
<proteinExistence type="predicted"/>
<evidence type="ECO:0000256" key="2">
    <source>
        <dbReference type="SAM" id="Phobius"/>
    </source>
</evidence>
<sequence>MMERKTRINSAVHSGDETLLFGKDTVLMEWAKYLMETSISEMTMFQKLWAAWDFYGHNITIKVVTGITLAVLYLYVSGTQVIDLEQYDPVVVDHAVAAVALSCPVVYAIMLNMYYSDVETTVGLTLLTLRITCCCIVGAAMTVFLAEYFSRRIVLSLVLMGYGGWGFAYAWSVPIWRWYMYDVRQHGLVAYLPATLQDTLLRMTLLEWLTDTSFFDNMRQYFPFFLPLDASEQKRVVESLPSETQAMITKPGLINMLPPSVQEVLLPDPTATASSTSSTPSSSSTVVALDGRRDVQASSTVGFEFQKREALQSTAVVVPTTTASNDVITDIINNKISSTVMSIVHMPSPSMLNRTAAISSFLFALQLTQSQKARAHFVLLLRVLSMAVVGSVACAAVSLRVLQMVTSMPSSRKYVALIQDIWMRSQNQRRLTNGDGTTKAALESAAKYGLATIAVLWVVRKIRQ</sequence>
<dbReference type="EMBL" id="VJMJ01000114">
    <property type="protein sequence ID" value="KAF0734441.1"/>
    <property type="molecule type" value="Genomic_DNA"/>
</dbReference>
<evidence type="ECO:0000256" key="1">
    <source>
        <dbReference type="SAM" id="MobiDB-lite"/>
    </source>
</evidence>
<feature type="region of interest" description="Disordered" evidence="1">
    <location>
        <begin position="269"/>
        <end position="288"/>
    </location>
</feature>
<organism evidence="3 4">
    <name type="scientific">Aphanomyces euteiches</name>
    <dbReference type="NCBI Taxonomy" id="100861"/>
    <lineage>
        <taxon>Eukaryota</taxon>
        <taxon>Sar</taxon>
        <taxon>Stramenopiles</taxon>
        <taxon>Oomycota</taxon>
        <taxon>Saprolegniomycetes</taxon>
        <taxon>Saprolegniales</taxon>
        <taxon>Verrucalvaceae</taxon>
        <taxon>Aphanomyces</taxon>
    </lineage>
</organism>
<protein>
    <submittedName>
        <fullName evidence="3">Uncharacterized protein</fullName>
    </submittedName>
</protein>
<feature type="compositionally biased region" description="Low complexity" evidence="1">
    <location>
        <begin position="269"/>
        <end position="285"/>
    </location>
</feature>
<keyword evidence="2" id="KW-0812">Transmembrane</keyword>
<comment type="caution">
    <text evidence="3">The sequence shown here is derived from an EMBL/GenBank/DDBJ whole genome shotgun (WGS) entry which is preliminary data.</text>
</comment>
<feature type="transmembrane region" description="Helical" evidence="2">
    <location>
        <begin position="379"/>
        <end position="402"/>
    </location>
</feature>
<dbReference type="AlphaFoldDB" id="A0A6G0X3R6"/>
<feature type="transmembrane region" description="Helical" evidence="2">
    <location>
        <begin position="54"/>
        <end position="75"/>
    </location>
</feature>
<evidence type="ECO:0000313" key="4">
    <source>
        <dbReference type="Proteomes" id="UP000481153"/>
    </source>
</evidence>
<keyword evidence="2" id="KW-0472">Membrane</keyword>
<name>A0A6G0X3R6_9STRA</name>
<reference evidence="3 4" key="1">
    <citation type="submission" date="2019-07" db="EMBL/GenBank/DDBJ databases">
        <title>Genomics analysis of Aphanomyces spp. identifies a new class of oomycete effector associated with host adaptation.</title>
        <authorList>
            <person name="Gaulin E."/>
        </authorList>
    </citation>
    <scope>NUCLEOTIDE SEQUENCE [LARGE SCALE GENOMIC DNA]</scope>
    <source>
        <strain evidence="3 4">ATCC 201684</strain>
    </source>
</reference>
<evidence type="ECO:0000313" key="3">
    <source>
        <dbReference type="EMBL" id="KAF0734441.1"/>
    </source>
</evidence>
<accession>A0A6G0X3R6</accession>
<keyword evidence="4" id="KW-1185">Reference proteome</keyword>